<evidence type="ECO:0000313" key="2">
    <source>
        <dbReference type="EMBL" id="PYY29071.1"/>
    </source>
</evidence>
<dbReference type="OrthoDB" id="9773047at2"/>
<dbReference type="Proteomes" id="UP000247459">
    <property type="component" value="Unassembled WGS sequence"/>
</dbReference>
<evidence type="ECO:0000313" key="3">
    <source>
        <dbReference type="Proteomes" id="UP000247459"/>
    </source>
</evidence>
<accession>A0A2W0CZH6</accession>
<feature type="domain" description="Beta-lactamase-related" evidence="1">
    <location>
        <begin position="41"/>
        <end position="318"/>
    </location>
</feature>
<sequence length="340" mass="38219">MNPSSVQSIFQQQIPSLDLRSCLVSMRGENIYKHYRNQEAASQIAKVNSCTKSVLSALICIAMDHGWLPDASTPLSAFFPALVSDPDPRKSQITLEQLLTMTAGFNWDEFGGQNSFPRMTRTEHWVNFALEQRLSHTPGTHMEYNSGVSQILAAILMQHTGMSVAGFAERYLFGPLGITEYQWECDPQGVHTGGFGLKMLPDDLLKFGQLFLQEGMWHGERLISSELVNRSTEAFIPVTPPNCGSYGWHWWVDTCKIDNPSECSEKREPSPFSESTSINSGDQNKTVLDYYYARGFGGQFVYIVPELELVTVLTNDKRKKEKPPLDVFPRLIAPQLLSLL</sequence>
<comment type="caution">
    <text evidence="2">The sequence shown here is derived from an EMBL/GenBank/DDBJ whole genome shotgun (WGS) entry which is preliminary data.</text>
</comment>
<dbReference type="SUPFAM" id="SSF56601">
    <property type="entry name" value="beta-lactamase/transpeptidase-like"/>
    <property type="match status" value="1"/>
</dbReference>
<keyword evidence="2" id="KW-0378">Hydrolase</keyword>
<dbReference type="GO" id="GO:0016787">
    <property type="term" value="F:hydrolase activity"/>
    <property type="evidence" value="ECO:0007669"/>
    <property type="project" value="UniProtKB-KW"/>
</dbReference>
<protein>
    <recommendedName>
        <fullName evidence="1">Beta-lactamase-related domain-containing protein</fullName>
    </recommendedName>
</protein>
<dbReference type="RefSeq" id="WP_110759294.1">
    <property type="nucleotide sequence ID" value="NZ_PRLG01000019.1"/>
</dbReference>
<gene>
    <name evidence="2" type="ORF">PIL02S_03043</name>
</gene>
<dbReference type="InterPro" id="IPR001466">
    <property type="entry name" value="Beta-lactam-related"/>
</dbReference>
<dbReference type="PANTHER" id="PTHR43283">
    <property type="entry name" value="BETA-LACTAMASE-RELATED"/>
    <property type="match status" value="1"/>
</dbReference>
<dbReference type="AlphaFoldDB" id="A0A2W0CZH6"/>
<dbReference type="InterPro" id="IPR012338">
    <property type="entry name" value="Beta-lactam/transpept-like"/>
</dbReference>
<reference evidence="2 3" key="1">
    <citation type="submission" date="2018-01" db="EMBL/GenBank/DDBJ databases">
        <title>Genome sequence of the PGP bacterium Paenibacillus illinoisensis E3.</title>
        <authorList>
            <person name="Rolli E."/>
            <person name="Marasco R."/>
            <person name="Bessem C."/>
            <person name="Michoud G."/>
            <person name="Gaiarsa S."/>
            <person name="Borin S."/>
            <person name="Daffonchio D."/>
        </authorList>
    </citation>
    <scope>NUCLEOTIDE SEQUENCE [LARGE SCALE GENOMIC DNA]</scope>
    <source>
        <strain evidence="2 3">E3</strain>
    </source>
</reference>
<dbReference type="Pfam" id="PF00144">
    <property type="entry name" value="Beta-lactamase"/>
    <property type="match status" value="1"/>
</dbReference>
<organism evidence="2 3">
    <name type="scientific">Paenibacillus illinoisensis</name>
    <dbReference type="NCBI Taxonomy" id="59845"/>
    <lineage>
        <taxon>Bacteria</taxon>
        <taxon>Bacillati</taxon>
        <taxon>Bacillota</taxon>
        <taxon>Bacilli</taxon>
        <taxon>Bacillales</taxon>
        <taxon>Paenibacillaceae</taxon>
        <taxon>Paenibacillus</taxon>
    </lineage>
</organism>
<dbReference type="EMBL" id="PRLG01000019">
    <property type="protein sequence ID" value="PYY29071.1"/>
    <property type="molecule type" value="Genomic_DNA"/>
</dbReference>
<proteinExistence type="predicted"/>
<dbReference type="Gene3D" id="3.40.710.10">
    <property type="entry name" value="DD-peptidase/beta-lactamase superfamily"/>
    <property type="match status" value="1"/>
</dbReference>
<evidence type="ECO:0000259" key="1">
    <source>
        <dbReference type="Pfam" id="PF00144"/>
    </source>
</evidence>
<dbReference type="InterPro" id="IPR050789">
    <property type="entry name" value="Diverse_Enzym_Activities"/>
</dbReference>
<dbReference type="PANTHER" id="PTHR43283:SF7">
    <property type="entry name" value="BETA-LACTAMASE-RELATED DOMAIN-CONTAINING PROTEIN"/>
    <property type="match status" value="1"/>
</dbReference>
<name>A0A2W0CZH6_9BACL</name>